<organism evidence="1 2">
    <name type="scientific">Flavobacterium gillisiae</name>
    <dbReference type="NCBI Taxonomy" id="150146"/>
    <lineage>
        <taxon>Bacteria</taxon>
        <taxon>Pseudomonadati</taxon>
        <taxon>Bacteroidota</taxon>
        <taxon>Flavobacteriia</taxon>
        <taxon>Flavobacteriales</taxon>
        <taxon>Flavobacteriaceae</taxon>
        <taxon>Flavobacterium</taxon>
    </lineage>
</organism>
<dbReference type="OrthoDB" id="1393139at2"/>
<dbReference type="Proteomes" id="UP000198951">
    <property type="component" value="Unassembled WGS sequence"/>
</dbReference>
<gene>
    <name evidence="1" type="ORF">SAMN05443667_101213</name>
</gene>
<dbReference type="RefSeq" id="WP_091083429.1">
    <property type="nucleotide sequence ID" value="NZ_FNRD01000001.1"/>
</dbReference>
<keyword evidence="2" id="KW-1185">Reference proteome</keyword>
<dbReference type="EMBL" id="FNRD01000001">
    <property type="protein sequence ID" value="SDZ89904.1"/>
    <property type="molecule type" value="Genomic_DNA"/>
</dbReference>
<evidence type="ECO:0000313" key="2">
    <source>
        <dbReference type="Proteomes" id="UP000198951"/>
    </source>
</evidence>
<accession>A0A1H3WU57</accession>
<dbReference type="InterPro" id="IPR059206">
    <property type="entry name" value="Sll1717-like"/>
</dbReference>
<evidence type="ECO:0000313" key="1">
    <source>
        <dbReference type="EMBL" id="SDZ89904.1"/>
    </source>
</evidence>
<proteinExistence type="predicted"/>
<sequence length="507" mass="58625">MTKKEYIKHIGLDENPFQYTNADKETNLIDQYFIYPDYFEDVWGDPAAPVSNIVYAPRGGGKTAQRLMIEKRAEKYDEILTITYTDHDLSGFKSINEIGLSYHLEYLNRLMLLSFFNRLHTMNDFQYTSEFSFSERQFIYKLCRIYLFETPASFPKQAIASLKTAEDHALDIWNKFKEPIANVIKAISKAKGAEIDISKIDLDKKLQMSHKDNFINIKEFLNRLGLSTIYILVDKVDEQSLTGNDPKASYAFISELIKDLELLETDGMGFKFFLWDALKPFCTKDARPDRIFAFTLKWEFSQIRTMLNKRLAAYSSNRIKDASSLFDNEKGLGRAILFSEFSPRDCIRICNRILSEQFKANESSKHFNLSVVNESIDLFCQEKVSEFLQSQSNINHLAKVNGTSFSIEELVTKKVAADSPAIRNIILPWTSSELLRKIGLVNRKGKKAVNEYAFTDIRMARFACNAMNMENFIAEKVRRCKTDTCKSFAYRDFNKKQYTCIECGTEF</sequence>
<protein>
    <submittedName>
        <fullName evidence="1">Uncharacterized protein</fullName>
    </submittedName>
</protein>
<reference evidence="2" key="1">
    <citation type="submission" date="2016-10" db="EMBL/GenBank/DDBJ databases">
        <authorList>
            <person name="Varghese N."/>
            <person name="Submissions S."/>
        </authorList>
    </citation>
    <scope>NUCLEOTIDE SEQUENCE [LARGE SCALE GENOMIC DNA]</scope>
    <source>
        <strain evidence="2">DSM 22376</strain>
    </source>
</reference>
<dbReference type="NCBIfam" id="NF047389">
    <property type="entry name" value="ATPase_Sll1717"/>
    <property type="match status" value="1"/>
</dbReference>
<name>A0A1H3WU57_9FLAO</name>
<dbReference type="AlphaFoldDB" id="A0A1H3WU57"/>